<feature type="domain" description="SnoaL-like" evidence="1">
    <location>
        <begin position="8"/>
        <end position="101"/>
    </location>
</feature>
<dbReference type="AlphaFoldDB" id="A0A1I2KFI2"/>
<protein>
    <submittedName>
        <fullName evidence="2">Ketosteroid isomerase-related protein</fullName>
    </submittedName>
</protein>
<evidence type="ECO:0000313" key="2">
    <source>
        <dbReference type="EMBL" id="SFF63696.1"/>
    </source>
</evidence>
<dbReference type="EMBL" id="FOOH01000002">
    <property type="protein sequence ID" value="SFF63696.1"/>
    <property type="molecule type" value="Genomic_DNA"/>
</dbReference>
<organism evidence="2 3">
    <name type="scientific">Salegentibacter agarivorans</name>
    <dbReference type="NCBI Taxonomy" id="345907"/>
    <lineage>
        <taxon>Bacteria</taxon>
        <taxon>Pseudomonadati</taxon>
        <taxon>Bacteroidota</taxon>
        <taxon>Flavobacteriia</taxon>
        <taxon>Flavobacteriales</taxon>
        <taxon>Flavobacteriaceae</taxon>
        <taxon>Salegentibacter</taxon>
    </lineage>
</organism>
<dbReference type="InterPro" id="IPR032710">
    <property type="entry name" value="NTF2-like_dom_sf"/>
</dbReference>
<keyword evidence="2" id="KW-0413">Isomerase</keyword>
<evidence type="ECO:0000313" key="3">
    <source>
        <dbReference type="Proteomes" id="UP000199116"/>
    </source>
</evidence>
<proteinExistence type="predicted"/>
<reference evidence="3" key="1">
    <citation type="submission" date="2016-10" db="EMBL/GenBank/DDBJ databases">
        <authorList>
            <person name="Varghese N."/>
            <person name="Submissions S."/>
        </authorList>
    </citation>
    <scope>NUCLEOTIDE SEQUENCE [LARGE SCALE GENOMIC DNA]</scope>
    <source>
        <strain evidence="3">DSM 23515</strain>
    </source>
</reference>
<accession>A0A1I2KFI2</accession>
<dbReference type="SUPFAM" id="SSF54427">
    <property type="entry name" value="NTF2-like"/>
    <property type="match status" value="1"/>
</dbReference>
<sequence>MTEKEKFIRELNDAFAKGDVPYILNCMAEDIVWEMIGGNTSRGKAEIEKEMATMEDIEMLEMKVDKIITHGKSAASNGTFRLKKNGKEKAYGFCDLYEFNGFKNAKVKKMTSYVIPLKEE</sequence>
<keyword evidence="3" id="KW-1185">Reference proteome</keyword>
<gene>
    <name evidence="2" type="ORF">SAMN04488033_102210</name>
</gene>
<dbReference type="Gene3D" id="3.10.450.50">
    <property type="match status" value="1"/>
</dbReference>
<evidence type="ECO:0000259" key="1">
    <source>
        <dbReference type="Pfam" id="PF12680"/>
    </source>
</evidence>
<dbReference type="GO" id="GO:0016853">
    <property type="term" value="F:isomerase activity"/>
    <property type="evidence" value="ECO:0007669"/>
    <property type="project" value="UniProtKB-KW"/>
</dbReference>
<dbReference type="RefSeq" id="WP_075326869.1">
    <property type="nucleotide sequence ID" value="NZ_FOOH01000002.1"/>
</dbReference>
<dbReference type="Pfam" id="PF12680">
    <property type="entry name" value="SnoaL_2"/>
    <property type="match status" value="1"/>
</dbReference>
<name>A0A1I2KFI2_9FLAO</name>
<dbReference type="InterPro" id="IPR037401">
    <property type="entry name" value="SnoaL-like"/>
</dbReference>
<dbReference type="Proteomes" id="UP000199116">
    <property type="component" value="Unassembled WGS sequence"/>
</dbReference>